<feature type="region of interest" description="Disordered" evidence="1">
    <location>
        <begin position="58"/>
        <end position="78"/>
    </location>
</feature>
<keyword evidence="3" id="KW-1185">Reference proteome</keyword>
<evidence type="ECO:0000313" key="2">
    <source>
        <dbReference type="EMBL" id="QQP40200.1"/>
    </source>
</evidence>
<feature type="region of interest" description="Disordered" evidence="1">
    <location>
        <begin position="1"/>
        <end position="31"/>
    </location>
</feature>
<organism evidence="2 3">
    <name type="scientific">Caligus rogercresseyi</name>
    <name type="common">Sea louse</name>
    <dbReference type="NCBI Taxonomy" id="217165"/>
    <lineage>
        <taxon>Eukaryota</taxon>
        <taxon>Metazoa</taxon>
        <taxon>Ecdysozoa</taxon>
        <taxon>Arthropoda</taxon>
        <taxon>Crustacea</taxon>
        <taxon>Multicrustacea</taxon>
        <taxon>Hexanauplia</taxon>
        <taxon>Copepoda</taxon>
        <taxon>Siphonostomatoida</taxon>
        <taxon>Caligidae</taxon>
        <taxon>Caligus</taxon>
    </lineage>
</organism>
<sequence length="78" mass="8670">MTLKSNHSHHQKGGLDEHDYTNLMPSPPPPRKPVPVVLLVYSNYAPWPWNGPHTLTVSTASSPRAGRNSPSCIYPLRN</sequence>
<reference evidence="3" key="1">
    <citation type="submission" date="2021-01" db="EMBL/GenBank/DDBJ databases">
        <title>Caligus Genome Assembly.</title>
        <authorList>
            <person name="Gallardo-Escarate C."/>
        </authorList>
    </citation>
    <scope>NUCLEOTIDE SEQUENCE [LARGE SCALE GENOMIC DNA]</scope>
</reference>
<dbReference type="EMBL" id="CP045898">
    <property type="protein sequence ID" value="QQP40200.1"/>
    <property type="molecule type" value="Genomic_DNA"/>
</dbReference>
<evidence type="ECO:0000313" key="3">
    <source>
        <dbReference type="Proteomes" id="UP000595437"/>
    </source>
</evidence>
<dbReference type="Proteomes" id="UP000595437">
    <property type="component" value="Chromosome 9"/>
</dbReference>
<gene>
    <name evidence="2" type="ORF">FKW44_014174</name>
</gene>
<evidence type="ECO:0000256" key="1">
    <source>
        <dbReference type="SAM" id="MobiDB-lite"/>
    </source>
</evidence>
<protein>
    <submittedName>
        <fullName evidence="2">Uncharacterized protein</fullName>
    </submittedName>
</protein>
<accession>A0A7T8GZD8</accession>
<feature type="compositionally biased region" description="Basic residues" evidence="1">
    <location>
        <begin position="1"/>
        <end position="12"/>
    </location>
</feature>
<dbReference type="AlphaFoldDB" id="A0A7T8GZD8"/>
<name>A0A7T8GZD8_CALRO</name>
<proteinExistence type="predicted"/>